<gene>
    <name evidence="14" type="ORF">VKT23_017821</name>
</gene>
<comment type="similarity">
    <text evidence="4 13">Belongs to the cytochrome P450 family.</text>
</comment>
<evidence type="ECO:0000256" key="11">
    <source>
        <dbReference type="ARBA" id="ARBA00023033"/>
    </source>
</evidence>
<dbReference type="Pfam" id="PF00067">
    <property type="entry name" value="p450"/>
    <property type="match status" value="1"/>
</dbReference>
<dbReference type="Proteomes" id="UP001498398">
    <property type="component" value="Unassembled WGS sequence"/>
</dbReference>
<keyword evidence="5 13" id="KW-0349">Heme</keyword>
<evidence type="ECO:0000256" key="2">
    <source>
        <dbReference type="ARBA" id="ARBA00004370"/>
    </source>
</evidence>
<evidence type="ECO:0000256" key="7">
    <source>
        <dbReference type="ARBA" id="ARBA00022723"/>
    </source>
</evidence>
<keyword evidence="9 13" id="KW-0560">Oxidoreductase</keyword>
<protein>
    <recommendedName>
        <fullName evidence="16">Cytochrome P450</fullName>
    </recommendedName>
</protein>
<dbReference type="PRINTS" id="PR00465">
    <property type="entry name" value="EP450IV"/>
</dbReference>
<evidence type="ECO:0000256" key="3">
    <source>
        <dbReference type="ARBA" id="ARBA00004721"/>
    </source>
</evidence>
<evidence type="ECO:0000313" key="15">
    <source>
        <dbReference type="Proteomes" id="UP001498398"/>
    </source>
</evidence>
<dbReference type="PRINTS" id="PR00385">
    <property type="entry name" value="P450"/>
</dbReference>
<reference evidence="14 15" key="1">
    <citation type="submission" date="2024-01" db="EMBL/GenBank/DDBJ databases">
        <title>A draft genome for the cacao thread blight pathogen Marasmiellus scandens.</title>
        <authorList>
            <person name="Baruah I.K."/>
            <person name="Leung J."/>
            <person name="Bukari Y."/>
            <person name="Amoako-Attah I."/>
            <person name="Meinhardt L.W."/>
            <person name="Bailey B.A."/>
            <person name="Cohen S.P."/>
        </authorList>
    </citation>
    <scope>NUCLEOTIDE SEQUENCE [LARGE SCALE GENOMIC DNA]</scope>
    <source>
        <strain evidence="14 15">GH-19</strain>
    </source>
</reference>
<name>A0ABR1ITX8_9AGAR</name>
<dbReference type="InterPro" id="IPR050121">
    <property type="entry name" value="Cytochrome_P450_monoxygenase"/>
</dbReference>
<dbReference type="PROSITE" id="PS00086">
    <property type="entry name" value="CYTOCHROME_P450"/>
    <property type="match status" value="1"/>
</dbReference>
<evidence type="ECO:0000256" key="1">
    <source>
        <dbReference type="ARBA" id="ARBA00001971"/>
    </source>
</evidence>
<keyword evidence="7 13" id="KW-0479">Metal-binding</keyword>
<evidence type="ECO:0000256" key="10">
    <source>
        <dbReference type="ARBA" id="ARBA00023004"/>
    </source>
</evidence>
<dbReference type="InterPro" id="IPR036396">
    <property type="entry name" value="Cyt_P450_sf"/>
</dbReference>
<organism evidence="14 15">
    <name type="scientific">Marasmiellus scandens</name>
    <dbReference type="NCBI Taxonomy" id="2682957"/>
    <lineage>
        <taxon>Eukaryota</taxon>
        <taxon>Fungi</taxon>
        <taxon>Dikarya</taxon>
        <taxon>Basidiomycota</taxon>
        <taxon>Agaricomycotina</taxon>
        <taxon>Agaricomycetes</taxon>
        <taxon>Agaricomycetidae</taxon>
        <taxon>Agaricales</taxon>
        <taxon>Marasmiineae</taxon>
        <taxon>Omphalotaceae</taxon>
        <taxon>Marasmiellus</taxon>
    </lineage>
</organism>
<evidence type="ECO:0000256" key="9">
    <source>
        <dbReference type="ARBA" id="ARBA00023002"/>
    </source>
</evidence>
<dbReference type="SUPFAM" id="SSF48264">
    <property type="entry name" value="Cytochrome P450"/>
    <property type="match status" value="1"/>
</dbReference>
<comment type="subcellular location">
    <subcellularLocation>
        <location evidence="2">Membrane</location>
    </subcellularLocation>
</comment>
<evidence type="ECO:0000256" key="4">
    <source>
        <dbReference type="ARBA" id="ARBA00010617"/>
    </source>
</evidence>
<keyword evidence="12" id="KW-0472">Membrane</keyword>
<dbReference type="PANTHER" id="PTHR24305">
    <property type="entry name" value="CYTOCHROME P450"/>
    <property type="match status" value="1"/>
</dbReference>
<keyword evidence="6" id="KW-0812">Transmembrane</keyword>
<evidence type="ECO:0000256" key="13">
    <source>
        <dbReference type="RuleBase" id="RU000461"/>
    </source>
</evidence>
<proteinExistence type="inferred from homology"/>
<evidence type="ECO:0000313" key="14">
    <source>
        <dbReference type="EMBL" id="KAK7438894.1"/>
    </source>
</evidence>
<sequence>MELAATSSSRRELLSQRSIATSGQPFLQYFPTFLIKYLDYLPVQGVRNLVAYRRVVDAVAVDAVASAKATMESGDGGGKEILSQIVRECYYGGKQKLSAVEMYAQFGTFLLAGEDTTANAIGWALLELCNHQKYQGMMRDEINATYNAISERGGTELEPSDLDKMSFTQAFMKESLRYHPSLPLVPREAGVDAVLPLSKPITTTTGEVLSEIYIPKGQGIVINIEGYNRLETVWGKDVHVFRPERWLESNPLKGDIEPSNGVYSNLLTFGGGAHSCIGWRFALQEMQVFLVQMIRNFYFALPKDIKIKREMALGSIPVIEGDPSKEQSLPLIITPVE</sequence>
<dbReference type="InterPro" id="IPR017972">
    <property type="entry name" value="Cyt_P450_CS"/>
</dbReference>
<keyword evidence="8" id="KW-1133">Transmembrane helix</keyword>
<dbReference type="PANTHER" id="PTHR24305:SF166">
    <property type="entry name" value="CYTOCHROME P450 12A4, MITOCHONDRIAL-RELATED"/>
    <property type="match status" value="1"/>
</dbReference>
<evidence type="ECO:0000256" key="5">
    <source>
        <dbReference type="ARBA" id="ARBA00022617"/>
    </source>
</evidence>
<keyword evidence="11 13" id="KW-0503">Monooxygenase</keyword>
<evidence type="ECO:0000256" key="12">
    <source>
        <dbReference type="ARBA" id="ARBA00023136"/>
    </source>
</evidence>
<evidence type="ECO:0000256" key="8">
    <source>
        <dbReference type="ARBA" id="ARBA00022989"/>
    </source>
</evidence>
<keyword evidence="15" id="KW-1185">Reference proteome</keyword>
<keyword evidence="10 13" id="KW-0408">Iron</keyword>
<comment type="caution">
    <text evidence="14">The sequence shown here is derived from an EMBL/GenBank/DDBJ whole genome shotgun (WGS) entry which is preliminary data.</text>
</comment>
<dbReference type="InterPro" id="IPR001128">
    <property type="entry name" value="Cyt_P450"/>
</dbReference>
<dbReference type="InterPro" id="IPR002403">
    <property type="entry name" value="Cyt_P450_E_grp-IV"/>
</dbReference>
<dbReference type="EMBL" id="JBANRG010000076">
    <property type="protein sequence ID" value="KAK7438894.1"/>
    <property type="molecule type" value="Genomic_DNA"/>
</dbReference>
<evidence type="ECO:0008006" key="16">
    <source>
        <dbReference type="Google" id="ProtNLM"/>
    </source>
</evidence>
<dbReference type="Gene3D" id="1.10.630.10">
    <property type="entry name" value="Cytochrome P450"/>
    <property type="match status" value="1"/>
</dbReference>
<comment type="pathway">
    <text evidence="3">Secondary metabolite biosynthesis; terpenoid biosynthesis.</text>
</comment>
<comment type="cofactor">
    <cofactor evidence="1">
        <name>heme</name>
        <dbReference type="ChEBI" id="CHEBI:30413"/>
    </cofactor>
</comment>
<evidence type="ECO:0000256" key="6">
    <source>
        <dbReference type="ARBA" id="ARBA00022692"/>
    </source>
</evidence>
<accession>A0ABR1ITX8</accession>